<feature type="compositionally biased region" description="Polar residues" evidence="3">
    <location>
        <begin position="365"/>
        <end position="374"/>
    </location>
</feature>
<feature type="domain" description="HTH La-type RNA-binding" evidence="4">
    <location>
        <begin position="497"/>
        <end position="594"/>
    </location>
</feature>
<dbReference type="InterPro" id="IPR036390">
    <property type="entry name" value="WH_DNA-bd_sf"/>
</dbReference>
<evidence type="ECO:0000259" key="4">
    <source>
        <dbReference type="PROSITE" id="PS50961"/>
    </source>
</evidence>
<feature type="compositionally biased region" description="Basic and acidic residues" evidence="3">
    <location>
        <begin position="230"/>
        <end position="251"/>
    </location>
</feature>
<sequence length="707" mass="76619">MPIEKHDNESSVGSEIYIPSDTASEKRPGSKRDGDTGRLDRPWRRAEKDTRSSSATTRSADDHDAAGSHNDTRSKAPEKHCSDQDSSVGKNDCVHEAPKVELLEAPIPPVNIWQQRREAMAKLKPTTTTGDGGVNGASASFVDARKPAKPSKDLSLPMGETASTNGSKQPRKASETAHTERNGSRLGRTTDKETRDSKADLPPAVDDAASWPTPETAVKEKRKPSISNVDRVEKDVKDTSEEPLQHKSRQKEKWITYDYVPSVSFETQLPQMRGLKPRGGARAANGTSRATGTTQVNEKAASTAPMAKATEYRDRPREGGPAPNRTASVPPAVKRASMDVSSFRDQRRASGHASGHAASDRSKDATTSYSPEQNHGSRDRPEGRVDRGRGGGYRRGNHHSQNMHAQHQHGASGYSAGSMASRPQQGTYSPPLRQGGHNQMFMAPSQRGGRGRNGAGANFHRMSLPNGSLRLPAVQTQFGPYEYPVAPLSAMPFQPQPYMDSMVLQMLKGQIEYYFSIENLCKDMFLRKRMDSQGFVNLQFVAAFKRIRELTSDMGMIRAVCESSPDLEFVVGEDEVERIRRRSGWQNFVLPMLERDSLARNNGPVHLTFKSRAVGYNSASPYNGMAPGSYGMSSPLGYNGDTHFQPMTDAHTTGGMANGAGGISQLSAEVPDFSPSGLSNLGGIRSHGGDGNIDKNAGASAGNATGN</sequence>
<dbReference type="GO" id="GO:0005829">
    <property type="term" value="C:cytosol"/>
    <property type="evidence" value="ECO:0007669"/>
    <property type="project" value="TreeGrafter"/>
</dbReference>
<dbReference type="InterPro" id="IPR006630">
    <property type="entry name" value="La_HTH"/>
</dbReference>
<feature type="compositionally biased region" description="Low complexity" evidence="3">
    <location>
        <begin position="696"/>
        <end position="707"/>
    </location>
</feature>
<feature type="compositionally biased region" description="Basic and acidic residues" evidence="3">
    <location>
        <begin position="172"/>
        <end position="199"/>
    </location>
</feature>
<dbReference type="STRING" id="1399860.A0A2C5XWE7"/>
<dbReference type="AlphaFoldDB" id="A0A2C5XWE7"/>
<proteinExistence type="predicted"/>
<feature type="compositionally biased region" description="Basic and acidic residues" evidence="3">
    <location>
        <begin position="143"/>
        <end position="152"/>
    </location>
</feature>
<evidence type="ECO:0000256" key="1">
    <source>
        <dbReference type="ARBA" id="ARBA00022884"/>
    </source>
</evidence>
<dbReference type="PANTHER" id="PTHR22792">
    <property type="entry name" value="LUPUS LA PROTEIN-RELATED"/>
    <property type="match status" value="1"/>
</dbReference>
<dbReference type="EMBL" id="NJET01000220">
    <property type="protein sequence ID" value="PHH59282.1"/>
    <property type="molecule type" value="Genomic_DNA"/>
</dbReference>
<dbReference type="SUPFAM" id="SSF46785">
    <property type="entry name" value="Winged helix' DNA-binding domain"/>
    <property type="match status" value="1"/>
</dbReference>
<organism evidence="5 6">
    <name type="scientific">Ophiocordyceps australis</name>
    <dbReference type="NCBI Taxonomy" id="1399860"/>
    <lineage>
        <taxon>Eukaryota</taxon>
        <taxon>Fungi</taxon>
        <taxon>Dikarya</taxon>
        <taxon>Ascomycota</taxon>
        <taxon>Pezizomycotina</taxon>
        <taxon>Sordariomycetes</taxon>
        <taxon>Hypocreomycetidae</taxon>
        <taxon>Hypocreales</taxon>
        <taxon>Ophiocordycipitaceae</taxon>
        <taxon>Ophiocordyceps</taxon>
    </lineage>
</organism>
<dbReference type="GO" id="GO:0045727">
    <property type="term" value="P:positive regulation of translation"/>
    <property type="evidence" value="ECO:0007669"/>
    <property type="project" value="TreeGrafter"/>
</dbReference>
<dbReference type="OrthoDB" id="340227at2759"/>
<protein>
    <recommendedName>
        <fullName evidence="4">HTH La-type RNA-binding domain-containing protein</fullName>
    </recommendedName>
</protein>
<feature type="compositionally biased region" description="Basic and acidic residues" evidence="3">
    <location>
        <begin position="375"/>
        <end position="389"/>
    </location>
</feature>
<accession>A0A2C5XWE7</accession>
<dbReference type="InterPro" id="IPR036388">
    <property type="entry name" value="WH-like_DNA-bd_sf"/>
</dbReference>
<dbReference type="Pfam" id="PF05383">
    <property type="entry name" value="La"/>
    <property type="match status" value="1"/>
</dbReference>
<dbReference type="Proteomes" id="UP000226192">
    <property type="component" value="Unassembled WGS sequence"/>
</dbReference>
<dbReference type="GO" id="GO:0010494">
    <property type="term" value="C:cytoplasmic stress granule"/>
    <property type="evidence" value="ECO:0007669"/>
    <property type="project" value="TreeGrafter"/>
</dbReference>
<evidence type="ECO:0000256" key="2">
    <source>
        <dbReference type="PROSITE-ProRule" id="PRU00332"/>
    </source>
</evidence>
<dbReference type="CDD" id="cd07323">
    <property type="entry name" value="LAM"/>
    <property type="match status" value="1"/>
</dbReference>
<evidence type="ECO:0000256" key="3">
    <source>
        <dbReference type="SAM" id="MobiDB-lite"/>
    </source>
</evidence>
<dbReference type="PANTHER" id="PTHR22792:SF132">
    <property type="entry name" value="LA-RELATED PROTEIN 1"/>
    <property type="match status" value="1"/>
</dbReference>
<feature type="compositionally biased region" description="Basic and acidic residues" evidence="3">
    <location>
        <begin position="92"/>
        <end position="102"/>
    </location>
</feature>
<comment type="caution">
    <text evidence="5">The sequence shown here is derived from an EMBL/GenBank/DDBJ whole genome shotgun (WGS) entry which is preliminary data.</text>
</comment>
<name>A0A2C5XWE7_9HYPO</name>
<feature type="region of interest" description="Disordered" evidence="3">
    <location>
        <begin position="1"/>
        <end position="103"/>
    </location>
</feature>
<reference evidence="5 6" key="1">
    <citation type="submission" date="2017-06" db="EMBL/GenBank/DDBJ databases">
        <title>Ant-infecting Ophiocordyceps genomes reveal a high diversity of potential behavioral manipulation genes and a possible major role for enterotoxins.</title>
        <authorList>
            <person name="De Bekker C."/>
            <person name="Evans H.C."/>
            <person name="Brachmann A."/>
            <person name="Hughes D.P."/>
        </authorList>
    </citation>
    <scope>NUCLEOTIDE SEQUENCE [LARGE SCALE GENOMIC DNA]</scope>
    <source>
        <strain evidence="5 6">Map64</strain>
    </source>
</reference>
<evidence type="ECO:0000313" key="5">
    <source>
        <dbReference type="EMBL" id="PHH59282.1"/>
    </source>
</evidence>
<keyword evidence="6" id="KW-1185">Reference proteome</keyword>
<dbReference type="GO" id="GO:0003723">
    <property type="term" value="F:RNA binding"/>
    <property type="evidence" value="ECO:0007669"/>
    <property type="project" value="UniProtKB-UniRule"/>
</dbReference>
<dbReference type="SMART" id="SM00715">
    <property type="entry name" value="LA"/>
    <property type="match status" value="1"/>
</dbReference>
<feature type="compositionally biased region" description="Polar residues" evidence="3">
    <location>
        <begin position="285"/>
        <end position="297"/>
    </location>
</feature>
<feature type="region of interest" description="Disordered" evidence="3">
    <location>
        <begin position="677"/>
        <end position="707"/>
    </location>
</feature>
<feature type="region of interest" description="Disordered" evidence="3">
    <location>
        <begin position="270"/>
        <end position="456"/>
    </location>
</feature>
<feature type="compositionally biased region" description="Basic and acidic residues" evidence="3">
    <location>
        <begin position="59"/>
        <end position="83"/>
    </location>
</feature>
<feature type="compositionally biased region" description="Basic and acidic residues" evidence="3">
    <location>
        <begin position="23"/>
        <end position="51"/>
    </location>
</feature>
<gene>
    <name evidence="5" type="ORF">CDD81_3499</name>
</gene>
<evidence type="ECO:0000313" key="6">
    <source>
        <dbReference type="Proteomes" id="UP000226192"/>
    </source>
</evidence>
<feature type="compositionally biased region" description="Low complexity" evidence="3">
    <location>
        <begin position="410"/>
        <end position="421"/>
    </location>
</feature>
<dbReference type="InterPro" id="IPR045180">
    <property type="entry name" value="La_dom_prot"/>
</dbReference>
<feature type="region of interest" description="Disordered" evidence="3">
    <location>
        <begin position="118"/>
        <end position="251"/>
    </location>
</feature>
<dbReference type="PROSITE" id="PS50961">
    <property type="entry name" value="HTH_LA"/>
    <property type="match status" value="1"/>
</dbReference>
<dbReference type="Gene3D" id="1.10.10.10">
    <property type="entry name" value="Winged helix-like DNA-binding domain superfamily/Winged helix DNA-binding domain"/>
    <property type="match status" value="1"/>
</dbReference>
<keyword evidence="1 2" id="KW-0694">RNA-binding</keyword>